<keyword evidence="1" id="KW-1133">Transmembrane helix</keyword>
<evidence type="ECO:0000313" key="3">
    <source>
        <dbReference type="Proteomes" id="UP001321047"/>
    </source>
</evidence>
<comment type="caution">
    <text evidence="2">The sequence shown here is derived from an EMBL/GenBank/DDBJ whole genome shotgun (WGS) entry which is preliminary data.</text>
</comment>
<keyword evidence="1" id="KW-0472">Membrane</keyword>
<dbReference type="Proteomes" id="UP001321047">
    <property type="component" value="Unassembled WGS sequence"/>
</dbReference>
<dbReference type="RefSeq" id="WP_342809824.1">
    <property type="nucleotide sequence ID" value="NZ_JAOPJZ010000017.1"/>
</dbReference>
<feature type="transmembrane region" description="Helical" evidence="1">
    <location>
        <begin position="36"/>
        <end position="59"/>
    </location>
</feature>
<keyword evidence="1" id="KW-0812">Transmembrane</keyword>
<name>A0AAP3E753_9EURY</name>
<protein>
    <submittedName>
        <fullName evidence="2">Uncharacterized protein</fullName>
    </submittedName>
</protein>
<dbReference type="AlphaFoldDB" id="A0AAP3E753"/>
<proteinExistence type="predicted"/>
<gene>
    <name evidence="2" type="ORF">OB919_16205</name>
</gene>
<evidence type="ECO:0000313" key="2">
    <source>
        <dbReference type="EMBL" id="MCU4753508.1"/>
    </source>
</evidence>
<keyword evidence="3" id="KW-1185">Reference proteome</keyword>
<sequence>MAITRNHANVFKKSTAVTTLIDAVVELTRGRRRTGLLLLGAALLSLRATGVGMLASILLRVYRRLR</sequence>
<organism evidence="2 3">
    <name type="scientific">Natronosalvus hydrolyticus</name>
    <dbReference type="NCBI Taxonomy" id="2979988"/>
    <lineage>
        <taxon>Archaea</taxon>
        <taxon>Methanobacteriati</taxon>
        <taxon>Methanobacteriota</taxon>
        <taxon>Stenosarchaea group</taxon>
        <taxon>Halobacteria</taxon>
        <taxon>Halobacteriales</taxon>
        <taxon>Natrialbaceae</taxon>
        <taxon>Natronosalvus</taxon>
    </lineage>
</organism>
<accession>A0AAP3E753</accession>
<reference evidence="2 3" key="1">
    <citation type="submission" date="2022-09" db="EMBL/GenBank/DDBJ databases">
        <title>Enrichment on poylsaccharides allowed isolation of novel metabolic and taxonomic groups of Haloarchaea.</title>
        <authorList>
            <person name="Sorokin D.Y."/>
            <person name="Elcheninov A.G."/>
            <person name="Khizhniak T.V."/>
            <person name="Kolganova T.V."/>
            <person name="Kublanov I.V."/>
        </authorList>
    </citation>
    <scope>NUCLEOTIDE SEQUENCE [LARGE SCALE GENOMIC DNA]</scope>
    <source>
        <strain evidence="2 3">AArc-curdl1</strain>
    </source>
</reference>
<evidence type="ECO:0000256" key="1">
    <source>
        <dbReference type="SAM" id="Phobius"/>
    </source>
</evidence>
<dbReference type="EMBL" id="JAOPJZ010000017">
    <property type="protein sequence ID" value="MCU4753508.1"/>
    <property type="molecule type" value="Genomic_DNA"/>
</dbReference>